<accession>A0ABT3CSN9</accession>
<sequence>MKYDGTDLRVVYRAKSGNEQQWRNDIYNIYLDRGFVWVCSKNGLLRYDPKLDSIIDYSTKIPSQLSTSSSRIYDLIRYDEDHVWVATRGGVDVINENKDIVISNAHDPEDDQSLSSSIVTVFFRSRDGQFWVGTKSGLNLLIASEGGKLKFKRFLPDKAPGAKASSNSILSIQEDQFGNLWVGTEKGLYLLDVSTDTFETYGADGDQILSNQVIQDLEYDHKKRLWVGTYDGLNVIDSANQLIAKIRHDPKRDNSLSGNSIRDIFCDREGGIWVASYFGGINYWDDELINFEKIGERSGTQLSYSVVSAIVEDDHGKIYFGTEGTGLNIYEPNTDTYIKIDELAYGNSIGTVKALLYEGDDKLWIGTFHRGLIHLDLKSKKFKEYRNEGRRGHSLTSDQVLSIAKASDGKIWAGTLNKGLNLLDPKTDDFMSFHPNMVGSSISSSNVRALLLDKSGALYVGTGRGLNRLSADDYRTGTYRFDLMEVNGVEDDNLFIHDLFEDNNGRVWLGAHGRGLYYVDNDRIEKVDIEGLTSVFGITQEKDGDLWMSSEEGVVSYNTATGEYQFYNKKDGVNPNEFNRATKLAASNGMVYFGGASGVTAFYPNALGGAEDDYAPNVVLTSFSLFGKRIHVNDGSEILNQSIEYVKEVELDYDQNLFTIDFNMPVFLNPDKTTYRYRLIGLDDNWVTTANPSVSFTIQRGGTYTFEVIGVNGDGIQTEKPTTLTIIVHPAPWLTTWAYLLYAIIVLVALFAFIYFFKSRLRLQHQLEMESREFLHQQEVNKQKLQFFTNISHEFRTPLTLISGPLERLIDDYKGPSYIYRQLLVIKKNTDQLFKLINELMDFRKLENQQMKLQAAEGNIVSFAKEIFLSFDQQAKINKLSYSFHSENDSLLVYFDRDKLEKVLYNLISNAFKFTPAKGKISVSVINHDSAVSIKVKDSGEGISADHLEKIFDRFYEVPKQGNKVKFKQGSGIGLAIAKSVMDLHQGELKVESTEGKGSSFIMGLRVGRGHLSEEDIITSFKNSEDISQYISRQSIDEDRPVQKEIEPVENEEKSDYKILVVEDNEDISKFIYGVLNEYYHVTLANNGANGYQEALALQPNLIISDVMMPIMDGIEFCAKIKSEIRTSHIPFILLTARTSLIYKYDGLESGADEYLSKPFDVRELLLKSKNMIAAQERLKSKFSENGEFTKPDATVSSMDEVMMGKAVKIIKENIGNEFFSIQLLCDKLGISRSLLFTKFKAWTNQTPNDYVLTVRMQEAASLIEQGKVNISEVGYKVGFKSANYFSKTFKKFYSMSPKAYSQKFKDSLGVK</sequence>
<name>A0ABT3CSN9_9BACT</name>
<dbReference type="SMART" id="SM00388">
    <property type="entry name" value="HisKA"/>
    <property type="match status" value="1"/>
</dbReference>
<dbReference type="PANTHER" id="PTHR43547">
    <property type="entry name" value="TWO-COMPONENT HISTIDINE KINASE"/>
    <property type="match status" value="1"/>
</dbReference>
<dbReference type="InterPro" id="IPR005467">
    <property type="entry name" value="His_kinase_dom"/>
</dbReference>
<dbReference type="PANTHER" id="PTHR43547:SF2">
    <property type="entry name" value="HYBRID SIGNAL TRANSDUCTION HISTIDINE KINASE C"/>
    <property type="match status" value="1"/>
</dbReference>
<feature type="modified residue" description="4-aspartylphosphate" evidence="7">
    <location>
        <position position="1106"/>
    </location>
</feature>
<comment type="caution">
    <text evidence="12">The sequence shown here is derived from an EMBL/GenBank/DDBJ whole genome shotgun (WGS) entry which is preliminary data.</text>
</comment>
<feature type="transmembrane region" description="Helical" evidence="8">
    <location>
        <begin position="737"/>
        <end position="757"/>
    </location>
</feature>
<dbReference type="InterPro" id="IPR018060">
    <property type="entry name" value="HTH_AraC"/>
</dbReference>
<evidence type="ECO:0000256" key="2">
    <source>
        <dbReference type="ARBA" id="ARBA00012438"/>
    </source>
</evidence>
<dbReference type="Gene3D" id="1.10.10.60">
    <property type="entry name" value="Homeodomain-like"/>
    <property type="match status" value="2"/>
</dbReference>
<dbReference type="InterPro" id="IPR009057">
    <property type="entry name" value="Homeodomain-like_sf"/>
</dbReference>
<keyword evidence="4" id="KW-0805">Transcription regulation</keyword>
<dbReference type="PROSITE" id="PS01124">
    <property type="entry name" value="HTH_ARAC_FAMILY_2"/>
    <property type="match status" value="1"/>
</dbReference>
<dbReference type="InterPro" id="IPR011006">
    <property type="entry name" value="CheY-like_superfamily"/>
</dbReference>
<dbReference type="SUPFAM" id="SSF55874">
    <property type="entry name" value="ATPase domain of HSP90 chaperone/DNA topoisomerase II/histidine kinase"/>
    <property type="match status" value="1"/>
</dbReference>
<dbReference type="InterPro" id="IPR001789">
    <property type="entry name" value="Sig_transdc_resp-reg_receiver"/>
</dbReference>
<dbReference type="InterPro" id="IPR018062">
    <property type="entry name" value="HTH_AraC-typ_CS"/>
</dbReference>
<dbReference type="Pfam" id="PF07494">
    <property type="entry name" value="Reg_prop"/>
    <property type="match status" value="2"/>
</dbReference>
<dbReference type="SUPFAM" id="SSF46689">
    <property type="entry name" value="Homeodomain-like"/>
    <property type="match status" value="1"/>
</dbReference>
<evidence type="ECO:0000313" key="13">
    <source>
        <dbReference type="Proteomes" id="UP001300692"/>
    </source>
</evidence>
<dbReference type="InterPro" id="IPR036890">
    <property type="entry name" value="HATPase_C_sf"/>
</dbReference>
<dbReference type="CDD" id="cd00082">
    <property type="entry name" value="HisKA"/>
    <property type="match status" value="1"/>
</dbReference>
<dbReference type="Gene3D" id="3.30.565.10">
    <property type="entry name" value="Histidine kinase-like ATPase, C-terminal domain"/>
    <property type="match status" value="1"/>
</dbReference>
<keyword evidence="12" id="KW-0547">Nucleotide-binding</keyword>
<dbReference type="InterPro" id="IPR015943">
    <property type="entry name" value="WD40/YVTN_repeat-like_dom_sf"/>
</dbReference>
<dbReference type="SMART" id="SM00387">
    <property type="entry name" value="HATPase_c"/>
    <property type="match status" value="1"/>
</dbReference>
<feature type="domain" description="HTH araC/xylS-type" evidence="9">
    <location>
        <begin position="1205"/>
        <end position="1304"/>
    </location>
</feature>
<dbReference type="InterPro" id="IPR003661">
    <property type="entry name" value="HisK_dim/P_dom"/>
</dbReference>
<dbReference type="Pfam" id="PF00072">
    <property type="entry name" value="Response_reg"/>
    <property type="match status" value="1"/>
</dbReference>
<dbReference type="InterPro" id="IPR003594">
    <property type="entry name" value="HATPase_dom"/>
</dbReference>
<evidence type="ECO:0000256" key="6">
    <source>
        <dbReference type="ARBA" id="ARBA00023163"/>
    </source>
</evidence>
<reference evidence="12 13" key="1">
    <citation type="submission" date="2022-10" db="EMBL/GenBank/DDBJ databases">
        <title>Comparative genomics and taxonomic characterization of three novel marine species of genus Reichenbachiella exhibiting antioxidant and polysaccharide degradation activities.</title>
        <authorList>
            <person name="Muhammad N."/>
            <person name="Lee Y.-J."/>
            <person name="Ko J."/>
            <person name="Kim S.-G."/>
        </authorList>
    </citation>
    <scope>NUCLEOTIDE SEQUENCE [LARGE SCALE GENOMIC DNA]</scope>
    <source>
        <strain evidence="12 13">ABR2-5</strain>
    </source>
</reference>
<dbReference type="InterPro" id="IPR004358">
    <property type="entry name" value="Sig_transdc_His_kin-like_C"/>
</dbReference>
<evidence type="ECO:0000259" key="10">
    <source>
        <dbReference type="PROSITE" id="PS50109"/>
    </source>
</evidence>
<protein>
    <recommendedName>
        <fullName evidence="2">histidine kinase</fullName>
        <ecNumber evidence="2">2.7.13.3</ecNumber>
    </recommendedName>
</protein>
<dbReference type="EMBL" id="JAOYOD010000001">
    <property type="protein sequence ID" value="MCV9386697.1"/>
    <property type="molecule type" value="Genomic_DNA"/>
</dbReference>
<dbReference type="InterPro" id="IPR011110">
    <property type="entry name" value="Reg_prop"/>
</dbReference>
<keyword evidence="6" id="KW-0804">Transcription</keyword>
<dbReference type="RefSeq" id="WP_264137515.1">
    <property type="nucleotide sequence ID" value="NZ_JAOYOD010000001.1"/>
</dbReference>
<keyword evidence="8" id="KW-1133">Transmembrane helix</keyword>
<dbReference type="Pfam" id="PF02518">
    <property type="entry name" value="HATPase_c"/>
    <property type="match status" value="1"/>
</dbReference>
<evidence type="ECO:0000313" key="12">
    <source>
        <dbReference type="EMBL" id="MCV9386697.1"/>
    </source>
</evidence>
<dbReference type="InterPro" id="IPR036097">
    <property type="entry name" value="HisK_dim/P_sf"/>
</dbReference>
<dbReference type="SMART" id="SM00342">
    <property type="entry name" value="HTH_ARAC"/>
    <property type="match status" value="1"/>
</dbReference>
<evidence type="ECO:0000256" key="1">
    <source>
        <dbReference type="ARBA" id="ARBA00000085"/>
    </source>
</evidence>
<dbReference type="InterPro" id="IPR011123">
    <property type="entry name" value="Y_Y_Y"/>
</dbReference>
<keyword evidence="12" id="KW-0067">ATP-binding</keyword>
<dbReference type="Pfam" id="PF00512">
    <property type="entry name" value="HisKA"/>
    <property type="match status" value="1"/>
</dbReference>
<feature type="domain" description="Histidine kinase" evidence="10">
    <location>
        <begin position="790"/>
        <end position="1009"/>
    </location>
</feature>
<dbReference type="Gene3D" id="2.60.40.10">
    <property type="entry name" value="Immunoglobulins"/>
    <property type="match status" value="1"/>
</dbReference>
<dbReference type="GO" id="GO:0005524">
    <property type="term" value="F:ATP binding"/>
    <property type="evidence" value="ECO:0007669"/>
    <property type="project" value="UniProtKB-KW"/>
</dbReference>
<keyword evidence="8" id="KW-0812">Transmembrane</keyword>
<dbReference type="Gene3D" id="1.10.287.130">
    <property type="match status" value="1"/>
</dbReference>
<dbReference type="Gene3D" id="3.40.50.2300">
    <property type="match status" value="1"/>
</dbReference>
<evidence type="ECO:0000259" key="9">
    <source>
        <dbReference type="PROSITE" id="PS01124"/>
    </source>
</evidence>
<evidence type="ECO:0000256" key="3">
    <source>
        <dbReference type="ARBA" id="ARBA00022553"/>
    </source>
</evidence>
<dbReference type="SUPFAM" id="SSF47384">
    <property type="entry name" value="Homodimeric domain of signal transducing histidine kinase"/>
    <property type="match status" value="1"/>
</dbReference>
<evidence type="ECO:0000256" key="7">
    <source>
        <dbReference type="PROSITE-ProRule" id="PRU00169"/>
    </source>
</evidence>
<evidence type="ECO:0000256" key="4">
    <source>
        <dbReference type="ARBA" id="ARBA00023015"/>
    </source>
</evidence>
<evidence type="ECO:0000259" key="11">
    <source>
        <dbReference type="PROSITE" id="PS50110"/>
    </source>
</evidence>
<proteinExistence type="predicted"/>
<gene>
    <name evidence="12" type="ORF">N7U62_08485</name>
</gene>
<dbReference type="PRINTS" id="PR00344">
    <property type="entry name" value="BCTRLSENSOR"/>
</dbReference>
<dbReference type="PROSITE" id="PS00041">
    <property type="entry name" value="HTH_ARAC_FAMILY_1"/>
    <property type="match status" value="1"/>
</dbReference>
<organism evidence="12 13">
    <name type="scientific">Reichenbachiella ulvae</name>
    <dbReference type="NCBI Taxonomy" id="2980104"/>
    <lineage>
        <taxon>Bacteria</taxon>
        <taxon>Pseudomonadati</taxon>
        <taxon>Bacteroidota</taxon>
        <taxon>Cytophagia</taxon>
        <taxon>Cytophagales</taxon>
        <taxon>Reichenbachiellaceae</taxon>
        <taxon>Reichenbachiella</taxon>
    </lineage>
</organism>
<evidence type="ECO:0000256" key="5">
    <source>
        <dbReference type="ARBA" id="ARBA00023125"/>
    </source>
</evidence>
<dbReference type="SUPFAM" id="SSF63829">
    <property type="entry name" value="Calcium-dependent phosphotriesterase"/>
    <property type="match status" value="2"/>
</dbReference>
<dbReference type="EC" id="2.7.13.3" evidence="2"/>
<keyword evidence="5" id="KW-0238">DNA-binding</keyword>
<evidence type="ECO:0000256" key="8">
    <source>
        <dbReference type="SAM" id="Phobius"/>
    </source>
</evidence>
<dbReference type="Pfam" id="PF12833">
    <property type="entry name" value="HTH_18"/>
    <property type="match status" value="1"/>
</dbReference>
<dbReference type="Gene3D" id="2.130.10.10">
    <property type="entry name" value="YVTN repeat-like/Quinoprotein amine dehydrogenase"/>
    <property type="match status" value="2"/>
</dbReference>
<dbReference type="SMART" id="SM00448">
    <property type="entry name" value="REC"/>
    <property type="match status" value="1"/>
</dbReference>
<dbReference type="Pfam" id="PF07495">
    <property type="entry name" value="Y_Y_Y"/>
    <property type="match status" value="1"/>
</dbReference>
<keyword evidence="3 7" id="KW-0597">Phosphoprotein</keyword>
<keyword evidence="8" id="KW-0472">Membrane</keyword>
<dbReference type="Proteomes" id="UP001300692">
    <property type="component" value="Unassembled WGS sequence"/>
</dbReference>
<dbReference type="PROSITE" id="PS50110">
    <property type="entry name" value="RESPONSE_REGULATORY"/>
    <property type="match status" value="1"/>
</dbReference>
<comment type="catalytic activity">
    <reaction evidence="1">
        <text>ATP + protein L-histidine = ADP + protein N-phospho-L-histidine.</text>
        <dbReference type="EC" id="2.7.13.3"/>
    </reaction>
</comment>
<dbReference type="SUPFAM" id="SSF52172">
    <property type="entry name" value="CheY-like"/>
    <property type="match status" value="1"/>
</dbReference>
<dbReference type="InterPro" id="IPR013783">
    <property type="entry name" value="Ig-like_fold"/>
</dbReference>
<dbReference type="CDD" id="cd17574">
    <property type="entry name" value="REC_OmpR"/>
    <property type="match status" value="1"/>
</dbReference>
<dbReference type="PROSITE" id="PS50109">
    <property type="entry name" value="HIS_KIN"/>
    <property type="match status" value="1"/>
</dbReference>
<feature type="domain" description="Response regulatory" evidence="11">
    <location>
        <begin position="1058"/>
        <end position="1173"/>
    </location>
</feature>
<keyword evidence="13" id="KW-1185">Reference proteome</keyword>